<sequence>MITINALPNELLGEILGHAMHIPDELFTSNAARSPFGTYAHPHAARRYLLVNKRWRDAGLRPLYHDIVLRSRAQATALASTLRQDLNLALMVHKLRVEGGFGVSMAVIMAACTNITDLCLLVNIDSHDSSSGICLGLRYLSPTRLVLLDMQVSRPLSENGAGLLVALQRALPQWGDLTTVMCAVPYGMDGRMLAHLLQHAPNLRTVILTRGWRKGFMKPICELSTVHEVVFRSIVPCKPHWLDAEKAECTQSVRDKHRMDPPVNRPPSAHAIVNASTPEQDFKYLDRAPPGVTVQEFRRVVGYHWRTGDQLVAELRSDPRVVDYVQEIVLHPLWNWGGTQVHDLRPLLEVVHNLKSIRRGSRVQSPAYVPWDAYELLIEQNGCTLETLEGICLESAPSDHLVPIPSLWDLSCLRHLSWDCTTVFNDLQQLPEDALAMLESITIAACHPTFARILSKTCLSSLKKIYLHAPAPGNRHICYESHGILLHSHGWKLDEVELDGFFDLNILRASPNVQCLTLHGEELILRGEPKAHGTLAKIFLPDMDCSQCIEFIPRLHLDSYPALREIHWRGDWPWTEHAIASNGLIPVVDHILSPRGVKFYDKEGVAWVPRLRVDDA</sequence>
<feature type="non-terminal residue" evidence="1">
    <location>
        <position position="616"/>
    </location>
</feature>
<keyword evidence="2" id="KW-1185">Reference proteome</keyword>
<reference evidence="1 2" key="1">
    <citation type="journal article" date="2010" name="Nat. Biotechnol.">
        <title>Genome sequence of the model mushroom Schizophyllum commune.</title>
        <authorList>
            <person name="Ohm R.A."/>
            <person name="de Jong J.F."/>
            <person name="Lugones L.G."/>
            <person name="Aerts A."/>
            <person name="Kothe E."/>
            <person name="Stajich J.E."/>
            <person name="de Vries R.P."/>
            <person name="Record E."/>
            <person name="Levasseur A."/>
            <person name="Baker S.E."/>
            <person name="Bartholomew K.A."/>
            <person name="Coutinho P.M."/>
            <person name="Erdmann S."/>
            <person name="Fowler T.J."/>
            <person name="Gathman A.C."/>
            <person name="Lombard V."/>
            <person name="Henrissat B."/>
            <person name="Knabe N."/>
            <person name="Kuees U."/>
            <person name="Lilly W.W."/>
            <person name="Lindquist E."/>
            <person name="Lucas S."/>
            <person name="Magnuson J.K."/>
            <person name="Piumi F."/>
            <person name="Raudaskoski M."/>
            <person name="Salamov A."/>
            <person name="Schmutz J."/>
            <person name="Schwarze F.W.M.R."/>
            <person name="vanKuyk P.A."/>
            <person name="Horton J.S."/>
            <person name="Grigoriev I.V."/>
            <person name="Woesten H.A.B."/>
        </authorList>
    </citation>
    <scope>NUCLEOTIDE SEQUENCE [LARGE SCALE GENOMIC DNA]</scope>
    <source>
        <strain evidence="2">H4-8 / FGSC 9210</strain>
    </source>
</reference>
<dbReference type="KEGG" id="scm:SCHCO_02564690"/>
<dbReference type="OrthoDB" id="2786563at2759"/>
<dbReference type="HOGENOM" id="CLU_027521_0_0_1"/>
<dbReference type="RefSeq" id="XP_003037556.1">
    <property type="nucleotide sequence ID" value="XM_003037510.1"/>
</dbReference>
<evidence type="ECO:0000313" key="2">
    <source>
        <dbReference type="Proteomes" id="UP000007431"/>
    </source>
</evidence>
<dbReference type="EMBL" id="GL377302">
    <property type="protein sequence ID" value="EFJ02654.1"/>
    <property type="molecule type" value="Genomic_DNA"/>
</dbReference>
<organism evidence="2">
    <name type="scientific">Schizophyllum commune (strain H4-8 / FGSC 9210)</name>
    <name type="common">Split gill fungus</name>
    <dbReference type="NCBI Taxonomy" id="578458"/>
    <lineage>
        <taxon>Eukaryota</taxon>
        <taxon>Fungi</taxon>
        <taxon>Dikarya</taxon>
        <taxon>Basidiomycota</taxon>
        <taxon>Agaricomycotina</taxon>
        <taxon>Agaricomycetes</taxon>
        <taxon>Agaricomycetidae</taxon>
        <taxon>Agaricales</taxon>
        <taxon>Schizophyllaceae</taxon>
        <taxon>Schizophyllum</taxon>
    </lineage>
</organism>
<dbReference type="AlphaFoldDB" id="D8PKL1"/>
<gene>
    <name evidence="1" type="ORF">SCHCODRAFT_104470</name>
</gene>
<dbReference type="OMA" id="RTHSAYM"/>
<protein>
    <submittedName>
        <fullName evidence="1">Uncharacterized protein</fullName>
    </submittedName>
</protein>
<accession>D8PKL1</accession>
<name>D8PKL1_SCHCM</name>
<dbReference type="InParanoid" id="D8PKL1"/>
<dbReference type="GeneID" id="9585188"/>
<proteinExistence type="predicted"/>
<evidence type="ECO:0000313" key="1">
    <source>
        <dbReference type="EMBL" id="EFJ02654.1"/>
    </source>
</evidence>
<dbReference type="VEuPathDB" id="FungiDB:SCHCODRAFT_02564690"/>
<dbReference type="Proteomes" id="UP000007431">
    <property type="component" value="Unassembled WGS sequence"/>
</dbReference>